<reference evidence="1 2" key="1">
    <citation type="journal article" date="2019" name="Commun. Biol.">
        <title>The bagworm genome reveals a unique fibroin gene that provides high tensile strength.</title>
        <authorList>
            <person name="Kono N."/>
            <person name="Nakamura H."/>
            <person name="Ohtoshi R."/>
            <person name="Tomita M."/>
            <person name="Numata K."/>
            <person name="Arakawa K."/>
        </authorList>
    </citation>
    <scope>NUCLEOTIDE SEQUENCE [LARGE SCALE GENOMIC DNA]</scope>
</reference>
<dbReference type="STRING" id="151549.A0A4C1ZT45"/>
<dbReference type="AlphaFoldDB" id="A0A4C1ZT45"/>
<protein>
    <submittedName>
        <fullName evidence="1">Uncharacterized protein ZK688.7</fullName>
    </submittedName>
</protein>
<comment type="caution">
    <text evidence="1">The sequence shown here is derived from an EMBL/GenBank/DDBJ whole genome shotgun (WGS) entry which is preliminary data.</text>
</comment>
<organism evidence="1 2">
    <name type="scientific">Eumeta variegata</name>
    <name type="common">Bagworm moth</name>
    <name type="synonym">Eumeta japonica</name>
    <dbReference type="NCBI Taxonomy" id="151549"/>
    <lineage>
        <taxon>Eukaryota</taxon>
        <taxon>Metazoa</taxon>
        <taxon>Ecdysozoa</taxon>
        <taxon>Arthropoda</taxon>
        <taxon>Hexapoda</taxon>
        <taxon>Insecta</taxon>
        <taxon>Pterygota</taxon>
        <taxon>Neoptera</taxon>
        <taxon>Endopterygota</taxon>
        <taxon>Lepidoptera</taxon>
        <taxon>Glossata</taxon>
        <taxon>Ditrysia</taxon>
        <taxon>Tineoidea</taxon>
        <taxon>Psychidae</taxon>
        <taxon>Oiketicinae</taxon>
        <taxon>Eumeta</taxon>
    </lineage>
</organism>
<proteinExistence type="predicted"/>
<name>A0A4C1ZT45_EUMVA</name>
<gene>
    <name evidence="1" type="ORF">EVAR_49733_1</name>
</gene>
<dbReference type="OrthoDB" id="7458077at2759"/>
<evidence type="ECO:0000313" key="1">
    <source>
        <dbReference type="EMBL" id="GBP90209.1"/>
    </source>
</evidence>
<sequence>MNNGPPPYDRAEAATSRIHSTKAWYLVSQTDPFPRCSQVGHGTALEVSMNSAVIFLHCVVDLFKAVCQLTPWVVYEGDSLFWAIREDHLRGTTRNTTEALIGLVHAIGNGLLLCPGIGTLIGGLMGSLFLLVAGDYVCRQIASSVLDSRGYNIGLYRCQKCNRRYLCRDYTGQSRVYCPNCSDDDGWQIRRF</sequence>
<dbReference type="EMBL" id="BGZK01002066">
    <property type="protein sequence ID" value="GBP90209.1"/>
    <property type="molecule type" value="Genomic_DNA"/>
</dbReference>
<evidence type="ECO:0000313" key="2">
    <source>
        <dbReference type="Proteomes" id="UP000299102"/>
    </source>
</evidence>
<keyword evidence="2" id="KW-1185">Reference proteome</keyword>
<dbReference type="Proteomes" id="UP000299102">
    <property type="component" value="Unassembled WGS sequence"/>
</dbReference>
<accession>A0A4C1ZT45</accession>